<reference evidence="4 5" key="1">
    <citation type="submission" date="2020-08" db="EMBL/GenBank/DDBJ databases">
        <title>Genomic Encyclopedia of Type Strains, Phase IV (KMG-V): Genome sequencing to study the core and pangenomes of soil and plant-associated prokaryotes.</title>
        <authorList>
            <person name="Whitman W."/>
        </authorList>
    </citation>
    <scope>NUCLEOTIDE SEQUENCE [LARGE SCALE GENOMIC DNA]</scope>
    <source>
        <strain evidence="4 5">X5P3</strain>
    </source>
</reference>
<keyword evidence="2" id="KW-0732">Signal</keyword>
<comment type="caution">
    <text evidence="4">The sequence shown here is derived from an EMBL/GenBank/DDBJ whole genome shotgun (WGS) entry which is preliminary data.</text>
</comment>
<evidence type="ECO:0000256" key="2">
    <source>
        <dbReference type="SAM" id="SignalP"/>
    </source>
</evidence>
<dbReference type="InterPro" id="IPR005183">
    <property type="entry name" value="DUF305_CopM-like"/>
</dbReference>
<dbReference type="AlphaFoldDB" id="A0A7W7ZPM2"/>
<evidence type="ECO:0000256" key="1">
    <source>
        <dbReference type="SAM" id="MobiDB-lite"/>
    </source>
</evidence>
<organism evidence="4 5">
    <name type="scientific">Granulicella mallensis</name>
    <dbReference type="NCBI Taxonomy" id="940614"/>
    <lineage>
        <taxon>Bacteria</taxon>
        <taxon>Pseudomonadati</taxon>
        <taxon>Acidobacteriota</taxon>
        <taxon>Terriglobia</taxon>
        <taxon>Terriglobales</taxon>
        <taxon>Acidobacteriaceae</taxon>
        <taxon>Granulicella</taxon>
    </lineage>
</organism>
<name>A0A7W7ZPM2_9BACT</name>
<feature type="domain" description="DUF305" evidence="3">
    <location>
        <begin position="67"/>
        <end position="226"/>
    </location>
</feature>
<dbReference type="InterPro" id="IPR012347">
    <property type="entry name" value="Ferritin-like"/>
</dbReference>
<dbReference type="RefSeq" id="WP_184255243.1">
    <property type="nucleotide sequence ID" value="NZ_JACHIO010000007.1"/>
</dbReference>
<proteinExistence type="predicted"/>
<evidence type="ECO:0000313" key="5">
    <source>
        <dbReference type="Proteomes" id="UP000584867"/>
    </source>
</evidence>
<feature type="region of interest" description="Disordered" evidence="1">
    <location>
        <begin position="33"/>
        <end position="65"/>
    </location>
</feature>
<evidence type="ECO:0000259" key="3">
    <source>
        <dbReference type="Pfam" id="PF03713"/>
    </source>
</evidence>
<dbReference type="Pfam" id="PF03713">
    <property type="entry name" value="DUF305"/>
    <property type="match status" value="1"/>
</dbReference>
<dbReference type="PANTHER" id="PTHR36933">
    <property type="entry name" value="SLL0788 PROTEIN"/>
    <property type="match status" value="1"/>
</dbReference>
<evidence type="ECO:0000313" key="4">
    <source>
        <dbReference type="EMBL" id="MBB5063820.1"/>
    </source>
</evidence>
<dbReference type="EMBL" id="JACHIO010000007">
    <property type="protein sequence ID" value="MBB5063820.1"/>
    <property type="molecule type" value="Genomic_DNA"/>
</dbReference>
<gene>
    <name evidence="4" type="ORF">HDF15_002165</name>
</gene>
<dbReference type="Gene3D" id="1.20.1260.10">
    <property type="match status" value="1"/>
</dbReference>
<dbReference type="Proteomes" id="UP000584867">
    <property type="component" value="Unassembled WGS sequence"/>
</dbReference>
<accession>A0A7W7ZPM2</accession>
<sequence>MSYPTFLTLRSVAFCLCATAAWSQQTTPAPLSAPAIIQPGAPGTSNKTLSKAAATAGEAPKTPSKADVDFMQGMIMHHNQAVEMTELLKTRTKDPEVMELGKKIDVSQSDEMRWMKQWLTDRGFPISADPMAGMDMKGDMKGMDMSMPMMPGMLTSAQMDALRKASGPEFDHLFLTGMIQHHTGALQMVKDLFANPGAGQDPQLFDFASDVDNTQQAEIDIMRHMLKERQ</sequence>
<protein>
    <submittedName>
        <fullName evidence="4">Uncharacterized protein (DUF305 family)</fullName>
    </submittedName>
</protein>
<dbReference type="PANTHER" id="PTHR36933:SF1">
    <property type="entry name" value="SLL0788 PROTEIN"/>
    <property type="match status" value="1"/>
</dbReference>
<feature type="signal peptide" evidence="2">
    <location>
        <begin position="1"/>
        <end position="20"/>
    </location>
</feature>
<feature type="chain" id="PRO_5031364999" evidence="2">
    <location>
        <begin position="21"/>
        <end position="230"/>
    </location>
</feature>